<gene>
    <name evidence="1" type="ORF">MTR67_023389</name>
</gene>
<dbReference type="EMBL" id="CP133616">
    <property type="protein sequence ID" value="WMV30004.1"/>
    <property type="molecule type" value="Genomic_DNA"/>
</dbReference>
<protein>
    <submittedName>
        <fullName evidence="1">Uncharacterized protein</fullName>
    </submittedName>
</protein>
<name>A0AAF0R1S2_SOLVR</name>
<organism evidence="1 2">
    <name type="scientific">Solanum verrucosum</name>
    <dbReference type="NCBI Taxonomy" id="315347"/>
    <lineage>
        <taxon>Eukaryota</taxon>
        <taxon>Viridiplantae</taxon>
        <taxon>Streptophyta</taxon>
        <taxon>Embryophyta</taxon>
        <taxon>Tracheophyta</taxon>
        <taxon>Spermatophyta</taxon>
        <taxon>Magnoliopsida</taxon>
        <taxon>eudicotyledons</taxon>
        <taxon>Gunneridae</taxon>
        <taxon>Pentapetalae</taxon>
        <taxon>asterids</taxon>
        <taxon>lamiids</taxon>
        <taxon>Solanales</taxon>
        <taxon>Solanaceae</taxon>
        <taxon>Solanoideae</taxon>
        <taxon>Solaneae</taxon>
        <taxon>Solanum</taxon>
    </lineage>
</organism>
<reference evidence="1" key="1">
    <citation type="submission" date="2023-08" db="EMBL/GenBank/DDBJ databases">
        <title>A de novo genome assembly of Solanum verrucosum Schlechtendal, a Mexican diploid species geographically isolated from the other diploid A-genome species in potato relatives.</title>
        <authorList>
            <person name="Hosaka K."/>
        </authorList>
    </citation>
    <scope>NUCLEOTIDE SEQUENCE</scope>
    <source>
        <tissue evidence="1">Young leaves</tissue>
    </source>
</reference>
<keyword evidence="2" id="KW-1185">Reference proteome</keyword>
<dbReference type="Proteomes" id="UP001234989">
    <property type="component" value="Chromosome 5"/>
</dbReference>
<evidence type="ECO:0000313" key="1">
    <source>
        <dbReference type="EMBL" id="WMV30004.1"/>
    </source>
</evidence>
<proteinExistence type="predicted"/>
<dbReference type="AlphaFoldDB" id="A0AAF0R1S2"/>
<evidence type="ECO:0000313" key="2">
    <source>
        <dbReference type="Proteomes" id="UP001234989"/>
    </source>
</evidence>
<sequence length="67" mass="7669">MHNGEVIAYASRGLEYVFKQKDLNLHQRILLELLKNYDMSILYYPGKVNMVGDALSRLSMGSVLHVD</sequence>
<accession>A0AAF0R1S2</accession>